<evidence type="ECO:0000256" key="2">
    <source>
        <dbReference type="ARBA" id="ARBA00005236"/>
    </source>
</evidence>
<reference evidence="10 11" key="1">
    <citation type="submission" date="2024-05" db="EMBL/GenBank/DDBJ databases">
        <authorList>
            <person name="Duchaud E."/>
        </authorList>
    </citation>
    <scope>NUCLEOTIDE SEQUENCE [LARGE SCALE GENOMIC DNA]</scope>
    <source>
        <strain evidence="10">Ena-SAMPLE-TAB-13-05-2024-13:56:06:370-140308</strain>
    </source>
</reference>
<comment type="caution">
    <text evidence="10">The sequence shown here is derived from an EMBL/GenBank/DDBJ whole genome shotgun (WGS) entry which is preliminary data.</text>
</comment>
<keyword evidence="3" id="KW-1003">Cell membrane</keyword>
<evidence type="ECO:0000256" key="5">
    <source>
        <dbReference type="ARBA" id="ARBA00022989"/>
    </source>
</evidence>
<feature type="transmembrane region" description="Helical" evidence="7">
    <location>
        <begin position="244"/>
        <end position="271"/>
    </location>
</feature>
<evidence type="ECO:0000259" key="8">
    <source>
        <dbReference type="Pfam" id="PF02687"/>
    </source>
</evidence>
<dbReference type="Pfam" id="PF02687">
    <property type="entry name" value="FtsX"/>
    <property type="match status" value="1"/>
</dbReference>
<name>A0ABM9PBB4_9FLAO</name>
<accession>A0ABM9PBB4</accession>
<feature type="domain" description="ABC3 transporter permease C-terminal" evidence="8">
    <location>
        <begin position="248"/>
        <end position="361"/>
    </location>
</feature>
<evidence type="ECO:0000313" key="11">
    <source>
        <dbReference type="Proteomes" id="UP001497527"/>
    </source>
</evidence>
<feature type="domain" description="MacB-like periplasmic core" evidence="9">
    <location>
        <begin position="1"/>
        <end position="217"/>
    </location>
</feature>
<dbReference type="InterPro" id="IPR025857">
    <property type="entry name" value="MacB_PCD"/>
</dbReference>
<dbReference type="Proteomes" id="UP001497527">
    <property type="component" value="Unassembled WGS sequence"/>
</dbReference>
<gene>
    <name evidence="10" type="ORF">T190423A01A_20525</name>
</gene>
<dbReference type="PANTHER" id="PTHR30489">
    <property type="entry name" value="LIPOPROTEIN-RELEASING SYSTEM TRANSMEMBRANE PROTEIN LOLE"/>
    <property type="match status" value="1"/>
</dbReference>
<comment type="similarity">
    <text evidence="2">Belongs to the ABC-4 integral membrane protein family. LolC/E subfamily.</text>
</comment>
<feature type="transmembrane region" description="Helical" evidence="7">
    <location>
        <begin position="292"/>
        <end position="318"/>
    </location>
</feature>
<sequence length="370" mass="41143">MFGVVVGTLALFVILSGFSGLRTLSDSLLEASDPDIKIFTKEGKKFEYTDRIKKILEGEEVAAASGVVEERVFIRYKDKQEIAQIKGVDTYYNEVVAIDSSLTVGNWLDTDYVNTAVIGYGLAYKLSVSIYSFGEGLQVFVPKPGKGFVNPASAFRSKTVQLTGVYSGSEEFQNKYIFTNLNLAQELLQYNSSQVSAVEVKLKDAEMGEAFRTKLQKELGDTFLVKTRAELNALYYKVVNTENFISYLIFTLVIIIALFNVIGSIIMMIIDKKHNLKTLVNLGASLQEVKRIFVFQGFLLTLIGMGIGLLIGIVAVLFQQTYGWFKITATLPYPVEFRWVNLLVVVITISTLGYSAAKIASARINMSFLK</sequence>
<dbReference type="InterPro" id="IPR051447">
    <property type="entry name" value="Lipoprotein-release_system"/>
</dbReference>
<dbReference type="EMBL" id="CAXJIO010000011">
    <property type="protein sequence ID" value="CAL2102774.1"/>
    <property type="molecule type" value="Genomic_DNA"/>
</dbReference>
<dbReference type="Pfam" id="PF12704">
    <property type="entry name" value="MacB_PCD"/>
    <property type="match status" value="1"/>
</dbReference>
<evidence type="ECO:0000256" key="7">
    <source>
        <dbReference type="SAM" id="Phobius"/>
    </source>
</evidence>
<keyword evidence="11" id="KW-1185">Reference proteome</keyword>
<dbReference type="InterPro" id="IPR003838">
    <property type="entry name" value="ABC3_permease_C"/>
</dbReference>
<keyword evidence="5 7" id="KW-1133">Transmembrane helix</keyword>
<dbReference type="PANTHER" id="PTHR30489:SF0">
    <property type="entry name" value="LIPOPROTEIN-RELEASING SYSTEM TRANSMEMBRANE PROTEIN LOLE"/>
    <property type="match status" value="1"/>
</dbReference>
<comment type="subcellular location">
    <subcellularLocation>
        <location evidence="1">Cell membrane</location>
        <topology evidence="1">Multi-pass membrane protein</topology>
    </subcellularLocation>
</comment>
<proteinExistence type="inferred from homology"/>
<keyword evidence="6 7" id="KW-0472">Membrane</keyword>
<evidence type="ECO:0000256" key="4">
    <source>
        <dbReference type="ARBA" id="ARBA00022692"/>
    </source>
</evidence>
<evidence type="ECO:0000256" key="3">
    <source>
        <dbReference type="ARBA" id="ARBA00022475"/>
    </source>
</evidence>
<keyword evidence="10" id="KW-0449">Lipoprotein</keyword>
<feature type="transmembrane region" description="Helical" evidence="7">
    <location>
        <begin position="338"/>
        <end position="357"/>
    </location>
</feature>
<organism evidence="10 11">
    <name type="scientific">Tenacibaculum polynesiense</name>
    <dbReference type="NCBI Taxonomy" id="3137857"/>
    <lineage>
        <taxon>Bacteria</taxon>
        <taxon>Pseudomonadati</taxon>
        <taxon>Bacteroidota</taxon>
        <taxon>Flavobacteriia</taxon>
        <taxon>Flavobacteriales</taxon>
        <taxon>Flavobacteriaceae</taxon>
        <taxon>Tenacibaculum</taxon>
    </lineage>
</organism>
<evidence type="ECO:0000256" key="6">
    <source>
        <dbReference type="ARBA" id="ARBA00023136"/>
    </source>
</evidence>
<evidence type="ECO:0000256" key="1">
    <source>
        <dbReference type="ARBA" id="ARBA00004651"/>
    </source>
</evidence>
<keyword evidence="4 7" id="KW-0812">Transmembrane</keyword>
<evidence type="ECO:0000313" key="10">
    <source>
        <dbReference type="EMBL" id="CAL2102774.1"/>
    </source>
</evidence>
<evidence type="ECO:0000259" key="9">
    <source>
        <dbReference type="Pfam" id="PF12704"/>
    </source>
</evidence>
<protein>
    <submittedName>
        <fullName evidence="10">Lipoprotein-releasing system permease protein</fullName>
    </submittedName>
</protein>